<proteinExistence type="predicted"/>
<reference evidence="1" key="1">
    <citation type="submission" date="2018-07" db="EMBL/GenBank/DDBJ databases">
        <authorList>
            <consortium name="PulseNet: The National Subtyping Network for Foodborne Disease Surveillance"/>
            <person name="Tarr C.L."/>
            <person name="Trees E."/>
            <person name="Katz L.S."/>
            <person name="Carleton-Romer H.A."/>
            <person name="Stroika S."/>
            <person name="Kucerova Z."/>
            <person name="Roache K.F."/>
            <person name="Sabol A.L."/>
            <person name="Besser J."/>
            <person name="Gerner-Smidt P."/>
        </authorList>
    </citation>
    <scope>NUCLEOTIDE SEQUENCE</scope>
    <source>
        <strain evidence="1">08-0470</strain>
    </source>
</reference>
<name>A0ACC5L2J8_SALER</name>
<dbReference type="EMBL" id="AAGWGZ020000024">
    <property type="protein sequence ID" value="MBA3090874.1"/>
    <property type="molecule type" value="Genomic_DNA"/>
</dbReference>
<accession>A0ACC5L2J8</accession>
<protein>
    <submittedName>
        <fullName evidence="1">Uncharacterized protein</fullName>
    </submittedName>
</protein>
<organism evidence="1 2">
    <name type="scientific">Salmonella enterica</name>
    <name type="common">Salmonella choleraesuis</name>
    <dbReference type="NCBI Taxonomy" id="28901"/>
    <lineage>
        <taxon>Bacteria</taxon>
        <taxon>Pseudomonadati</taxon>
        <taxon>Pseudomonadota</taxon>
        <taxon>Gammaproteobacteria</taxon>
        <taxon>Enterobacterales</taxon>
        <taxon>Enterobacteriaceae</taxon>
        <taxon>Salmonella</taxon>
    </lineage>
</organism>
<comment type="caution">
    <text evidence="1">The sequence shown here is derived from an EMBL/GenBank/DDBJ whole genome shotgun (WGS) entry which is preliminary data.</text>
</comment>
<sequence>MHPMVDKAAQGRNVTAALEIALSVEKLTLPDNAWAAPKGETALDIV</sequence>
<gene>
    <name evidence="1" type="ORF">CBX34_012195</name>
</gene>
<dbReference type="Proteomes" id="UP000839906">
    <property type="component" value="Unassembled WGS sequence"/>
</dbReference>
<evidence type="ECO:0000313" key="2">
    <source>
        <dbReference type="Proteomes" id="UP000839906"/>
    </source>
</evidence>
<evidence type="ECO:0000313" key="1">
    <source>
        <dbReference type="EMBL" id="MBA3090874.1"/>
    </source>
</evidence>